<evidence type="ECO:0000313" key="1">
    <source>
        <dbReference type="EMBL" id="KAK1433743.1"/>
    </source>
</evidence>
<proteinExistence type="predicted"/>
<gene>
    <name evidence="1" type="ORF">QVD17_10659</name>
</gene>
<keyword evidence="2" id="KW-1185">Reference proteome</keyword>
<reference evidence="1" key="1">
    <citation type="journal article" date="2023" name="bioRxiv">
        <title>Improved chromosome-level genome assembly for marigold (Tagetes erecta).</title>
        <authorList>
            <person name="Jiang F."/>
            <person name="Yuan L."/>
            <person name="Wang S."/>
            <person name="Wang H."/>
            <person name="Xu D."/>
            <person name="Wang A."/>
            <person name="Fan W."/>
        </authorList>
    </citation>
    <scope>NUCLEOTIDE SEQUENCE</scope>
    <source>
        <strain evidence="1">WSJ</strain>
        <tissue evidence="1">Leaf</tissue>
    </source>
</reference>
<evidence type="ECO:0000313" key="2">
    <source>
        <dbReference type="Proteomes" id="UP001229421"/>
    </source>
</evidence>
<accession>A0AAD8P4Z8</accession>
<dbReference type="Proteomes" id="UP001229421">
    <property type="component" value="Unassembled WGS sequence"/>
</dbReference>
<sequence>MRLHQLYSTLNSLSIYSHSKAKLLDLFSPTTQHSHPSISIHHHHHLLFKSTLSTQHSVHSSSRYHTLTLLFTNAAVLYPFHLKPKKTYTHCVSLFFLVNASFWYDEFWRLNQQVDQQWANHLENG</sequence>
<comment type="caution">
    <text evidence="1">The sequence shown here is derived from an EMBL/GenBank/DDBJ whole genome shotgun (WGS) entry which is preliminary data.</text>
</comment>
<dbReference type="AlphaFoldDB" id="A0AAD8P4Z8"/>
<organism evidence="1 2">
    <name type="scientific">Tagetes erecta</name>
    <name type="common">African marigold</name>
    <dbReference type="NCBI Taxonomy" id="13708"/>
    <lineage>
        <taxon>Eukaryota</taxon>
        <taxon>Viridiplantae</taxon>
        <taxon>Streptophyta</taxon>
        <taxon>Embryophyta</taxon>
        <taxon>Tracheophyta</taxon>
        <taxon>Spermatophyta</taxon>
        <taxon>Magnoliopsida</taxon>
        <taxon>eudicotyledons</taxon>
        <taxon>Gunneridae</taxon>
        <taxon>Pentapetalae</taxon>
        <taxon>asterids</taxon>
        <taxon>campanulids</taxon>
        <taxon>Asterales</taxon>
        <taxon>Asteraceae</taxon>
        <taxon>Asteroideae</taxon>
        <taxon>Heliantheae alliance</taxon>
        <taxon>Tageteae</taxon>
        <taxon>Tagetes</taxon>
    </lineage>
</organism>
<name>A0AAD8P4Z8_TARER</name>
<protein>
    <submittedName>
        <fullName evidence="1">Uncharacterized protein</fullName>
    </submittedName>
</protein>
<dbReference type="EMBL" id="JAUHHV010000002">
    <property type="protein sequence ID" value="KAK1433743.1"/>
    <property type="molecule type" value="Genomic_DNA"/>
</dbReference>